<dbReference type="InterPro" id="IPR029058">
    <property type="entry name" value="AB_hydrolase_fold"/>
</dbReference>
<evidence type="ECO:0000256" key="2">
    <source>
        <dbReference type="ARBA" id="ARBA00022801"/>
    </source>
</evidence>
<comment type="similarity">
    <text evidence="1 3">Belongs to the type-B carboxylesterase/lipase family.</text>
</comment>
<keyword evidence="7" id="KW-1185">Reference proteome</keyword>
<evidence type="ECO:0000313" key="7">
    <source>
        <dbReference type="Proteomes" id="UP000515728"/>
    </source>
</evidence>
<dbReference type="InterPro" id="IPR002018">
    <property type="entry name" value="CarbesteraseB"/>
</dbReference>
<dbReference type="PROSITE" id="PS00122">
    <property type="entry name" value="CARBOXYLESTERASE_B_1"/>
    <property type="match status" value="1"/>
</dbReference>
<gene>
    <name evidence="6" type="ORF">H6H00_23975</name>
</gene>
<feature type="domain" description="Carboxylesterase type B" evidence="5">
    <location>
        <begin position="4"/>
        <end position="311"/>
    </location>
</feature>
<dbReference type="EMBL" id="CP060131">
    <property type="protein sequence ID" value="QNG51191.1"/>
    <property type="molecule type" value="Genomic_DNA"/>
</dbReference>
<dbReference type="PANTHER" id="PTHR11559">
    <property type="entry name" value="CARBOXYLESTERASE"/>
    <property type="match status" value="1"/>
</dbReference>
<evidence type="ECO:0000256" key="3">
    <source>
        <dbReference type="RuleBase" id="RU361235"/>
    </source>
</evidence>
<keyword evidence="2 3" id="KW-0378">Hydrolase</keyword>
<evidence type="ECO:0000259" key="5">
    <source>
        <dbReference type="Pfam" id="PF00135"/>
    </source>
</evidence>
<dbReference type="Gene3D" id="3.40.50.1820">
    <property type="entry name" value="alpha/beta hydrolase"/>
    <property type="match status" value="1"/>
</dbReference>
<dbReference type="KEGG" id="ppel:H6H00_23975"/>
<protein>
    <recommendedName>
        <fullName evidence="3">Carboxylic ester hydrolase</fullName>
        <ecNumber evidence="3">3.1.1.-</ecNumber>
    </recommendedName>
</protein>
<dbReference type="Proteomes" id="UP000515728">
    <property type="component" value="Chromosome"/>
</dbReference>
<feature type="region of interest" description="Disordered" evidence="4">
    <location>
        <begin position="476"/>
        <end position="507"/>
    </location>
</feature>
<dbReference type="EC" id="3.1.1.-" evidence="3"/>
<sequence length="507" mass="53118">MTSVEVPTSAGRVRGLREGPSVVFRGIPFAAPPVGPHRFAAPVPAAPCDGVRAALRPGPAPPRPGHPTTGDDWLTLTVWTPDPGRAALPVIVWISGGGYLACDSADPFLQGDLLAAAGAVVVSVHYRTGCEGFLHVDGAPDNRALLDQLAALRWVHGEIAAFGGDPDSVTVLGQSAGAGSIAALLAMPAAAGAFRRAILQSVPGTYFSPALAADVAVAVCAGLDRTRLADVDPDVLVAATAAVTDGLVHRADDWGAVAWSSTPFSPVVDGEVLPQAPWPALAAGAARDVDLLVAHTRDEYRLLAAHLPDTDDDGVDALVGRLDPTPGAARYREAFPASEVRETALADWLHRMPALHLAEAADRGGARVRLAELRWGFGPDGASHGLDTLLLFGSADLRGEVTAAGPAALDEAARLGRTLRAEYLAFAATGDPGWPRFDRLARRTRVHDAQPGVLAYPEEASRRIWRDRRFGVLDLPDRPGLTRRRRGAPPAPASPRRGPGAARRRDG</sequence>
<dbReference type="AlphaFoldDB" id="A0A7G7MEI0"/>
<dbReference type="RefSeq" id="WP_185717947.1">
    <property type="nucleotide sequence ID" value="NZ_BAAAWI010000001.1"/>
</dbReference>
<evidence type="ECO:0000256" key="1">
    <source>
        <dbReference type="ARBA" id="ARBA00005964"/>
    </source>
</evidence>
<organism evidence="6 7">
    <name type="scientific">Pseudonocardia petroleophila</name>
    <dbReference type="NCBI Taxonomy" id="37331"/>
    <lineage>
        <taxon>Bacteria</taxon>
        <taxon>Bacillati</taxon>
        <taxon>Actinomycetota</taxon>
        <taxon>Actinomycetes</taxon>
        <taxon>Pseudonocardiales</taxon>
        <taxon>Pseudonocardiaceae</taxon>
        <taxon>Pseudonocardia</taxon>
    </lineage>
</organism>
<dbReference type="InterPro" id="IPR019826">
    <property type="entry name" value="Carboxylesterase_B_AS"/>
</dbReference>
<dbReference type="InterPro" id="IPR050309">
    <property type="entry name" value="Type-B_Carboxylest/Lipase"/>
</dbReference>
<evidence type="ECO:0000313" key="6">
    <source>
        <dbReference type="EMBL" id="QNG51191.1"/>
    </source>
</evidence>
<dbReference type="Pfam" id="PF00135">
    <property type="entry name" value="COesterase"/>
    <property type="match status" value="1"/>
</dbReference>
<dbReference type="GO" id="GO:0016787">
    <property type="term" value="F:hydrolase activity"/>
    <property type="evidence" value="ECO:0007669"/>
    <property type="project" value="UniProtKB-KW"/>
</dbReference>
<proteinExistence type="inferred from homology"/>
<name>A0A7G7MEI0_9PSEU</name>
<reference evidence="6 7" key="1">
    <citation type="submission" date="2020-08" db="EMBL/GenBank/DDBJ databases">
        <authorList>
            <person name="Mo P."/>
        </authorList>
    </citation>
    <scope>NUCLEOTIDE SEQUENCE [LARGE SCALE GENOMIC DNA]</scope>
    <source>
        <strain evidence="6 7">CGMCC 4.1532</strain>
    </source>
</reference>
<evidence type="ECO:0000256" key="4">
    <source>
        <dbReference type="SAM" id="MobiDB-lite"/>
    </source>
</evidence>
<accession>A0A7G7MEI0</accession>
<dbReference type="SUPFAM" id="SSF53474">
    <property type="entry name" value="alpha/beta-Hydrolases"/>
    <property type="match status" value="1"/>
</dbReference>